<dbReference type="Gene3D" id="1.10.1740.10">
    <property type="match status" value="1"/>
</dbReference>
<comment type="similarity">
    <text evidence="1">Belongs to the sigma-70 factor family. ECF subfamily.</text>
</comment>
<evidence type="ECO:0000256" key="4">
    <source>
        <dbReference type="ARBA" id="ARBA00023163"/>
    </source>
</evidence>
<dbReference type="PANTHER" id="PTHR43133:SF51">
    <property type="entry name" value="RNA POLYMERASE SIGMA FACTOR"/>
    <property type="match status" value="1"/>
</dbReference>
<dbReference type="Pfam" id="PF07638">
    <property type="entry name" value="Sigma70_ECF"/>
    <property type="match status" value="1"/>
</dbReference>
<dbReference type="NCBIfam" id="TIGR02989">
    <property type="entry name" value="Sig-70_gvs1"/>
    <property type="match status" value="1"/>
</dbReference>
<dbReference type="InterPro" id="IPR013325">
    <property type="entry name" value="RNA_pol_sigma_r2"/>
</dbReference>
<dbReference type="OrthoDB" id="194771at2"/>
<accession>D5ENY3</accession>
<dbReference type="eggNOG" id="COG1595">
    <property type="taxonomic scope" value="Bacteria"/>
</dbReference>
<evidence type="ECO:0000313" key="7">
    <source>
        <dbReference type="EMBL" id="ADE53642.1"/>
    </source>
</evidence>
<sequence length="178" mass="20623">MGDQLPDSFLDDAFIVEISQAQVPLTAYVLKLCGNHHFAEDVLQETNVVLWKKRLDWDPATPFLKWAYRVAYFQTKAHFRDLQRDQKRLTFDNDLLDLLAEDEPQFHSMADLQDALNHCLGKMDTTKRTLLIRRYEGLDSVETIAAELEMSPNTLSQKLRRLRSRLAKCISTQVQQAV</sequence>
<keyword evidence="8" id="KW-1185">Reference proteome</keyword>
<feature type="domain" description="RNA polymerase sigma-70 region 2" evidence="5">
    <location>
        <begin position="24"/>
        <end position="84"/>
    </location>
</feature>
<evidence type="ECO:0000256" key="2">
    <source>
        <dbReference type="ARBA" id="ARBA00023015"/>
    </source>
</evidence>
<protein>
    <submittedName>
        <fullName evidence="7">RNA polymerase, sigma-24 subunit, ECF subfamily</fullName>
    </submittedName>
</protein>
<feature type="domain" description="RNA polymerase sigma-70 ECF-like HTH" evidence="6">
    <location>
        <begin position="85"/>
        <end position="168"/>
    </location>
</feature>
<dbReference type="RefSeq" id="WP_013042366.1">
    <property type="nucleotide sequence ID" value="NC_014008.1"/>
</dbReference>
<dbReference type="InterPro" id="IPR039425">
    <property type="entry name" value="RNA_pol_sigma-70-like"/>
</dbReference>
<dbReference type="InterPro" id="IPR014331">
    <property type="entry name" value="RNA_pol_sigma70_ECF_RHOBA"/>
</dbReference>
<organism evidence="7 8">
    <name type="scientific">Coraliomargarita akajimensis (strain DSM 45221 / IAM 15411 / JCM 23193 / KCTC 12865 / 04OKA010-24)</name>
    <dbReference type="NCBI Taxonomy" id="583355"/>
    <lineage>
        <taxon>Bacteria</taxon>
        <taxon>Pseudomonadati</taxon>
        <taxon>Verrucomicrobiota</taxon>
        <taxon>Opitutia</taxon>
        <taxon>Puniceicoccales</taxon>
        <taxon>Coraliomargaritaceae</taxon>
        <taxon>Coraliomargarita</taxon>
    </lineage>
</organism>
<dbReference type="Proteomes" id="UP000000925">
    <property type="component" value="Chromosome"/>
</dbReference>
<evidence type="ECO:0000259" key="5">
    <source>
        <dbReference type="Pfam" id="PF04542"/>
    </source>
</evidence>
<dbReference type="EMBL" id="CP001998">
    <property type="protein sequence ID" value="ADE53642.1"/>
    <property type="molecule type" value="Genomic_DNA"/>
</dbReference>
<dbReference type="HOGENOM" id="CLU_047691_17_0_0"/>
<evidence type="ECO:0000256" key="1">
    <source>
        <dbReference type="ARBA" id="ARBA00010641"/>
    </source>
</evidence>
<evidence type="ECO:0000256" key="3">
    <source>
        <dbReference type="ARBA" id="ARBA00023082"/>
    </source>
</evidence>
<gene>
    <name evidence="7" type="ordered locus">Caka_0617</name>
</gene>
<proteinExistence type="inferred from homology"/>
<dbReference type="AlphaFoldDB" id="D5ENY3"/>
<dbReference type="InterPro" id="IPR053812">
    <property type="entry name" value="HTH_Sigma70_ECF-like"/>
</dbReference>
<keyword evidence="2" id="KW-0805">Transcription regulation</keyword>
<evidence type="ECO:0000259" key="6">
    <source>
        <dbReference type="Pfam" id="PF07638"/>
    </source>
</evidence>
<dbReference type="InterPro" id="IPR036388">
    <property type="entry name" value="WH-like_DNA-bd_sf"/>
</dbReference>
<dbReference type="GO" id="GO:0006352">
    <property type="term" value="P:DNA-templated transcription initiation"/>
    <property type="evidence" value="ECO:0007669"/>
    <property type="project" value="InterPro"/>
</dbReference>
<dbReference type="InterPro" id="IPR013324">
    <property type="entry name" value="RNA_pol_sigma_r3/r4-like"/>
</dbReference>
<dbReference type="SUPFAM" id="SSF88659">
    <property type="entry name" value="Sigma3 and sigma4 domains of RNA polymerase sigma factors"/>
    <property type="match status" value="1"/>
</dbReference>
<dbReference type="InterPro" id="IPR014284">
    <property type="entry name" value="RNA_pol_sigma-70_dom"/>
</dbReference>
<dbReference type="PANTHER" id="PTHR43133">
    <property type="entry name" value="RNA POLYMERASE ECF-TYPE SIGMA FACTO"/>
    <property type="match status" value="1"/>
</dbReference>
<dbReference type="Gene3D" id="1.10.10.10">
    <property type="entry name" value="Winged helix-like DNA-binding domain superfamily/Winged helix DNA-binding domain"/>
    <property type="match status" value="1"/>
</dbReference>
<reference evidence="7 8" key="1">
    <citation type="journal article" date="2010" name="Stand. Genomic Sci.">
        <title>Complete genome sequence of Coraliomargarita akajimensis type strain (04OKA010-24).</title>
        <authorList>
            <person name="Mavromatis K."/>
            <person name="Abt B."/>
            <person name="Brambilla E."/>
            <person name="Lapidus A."/>
            <person name="Copeland A."/>
            <person name="Deshpande S."/>
            <person name="Nolan M."/>
            <person name="Lucas S."/>
            <person name="Tice H."/>
            <person name="Cheng J.F."/>
            <person name="Han C."/>
            <person name="Detter J.C."/>
            <person name="Woyke T."/>
            <person name="Goodwin L."/>
            <person name="Pitluck S."/>
            <person name="Held B."/>
            <person name="Brettin T."/>
            <person name="Tapia R."/>
            <person name="Ivanova N."/>
            <person name="Mikhailova N."/>
            <person name="Pati A."/>
            <person name="Liolios K."/>
            <person name="Chen A."/>
            <person name="Palaniappan K."/>
            <person name="Land M."/>
            <person name="Hauser L."/>
            <person name="Chang Y.J."/>
            <person name="Jeffries C.D."/>
            <person name="Rohde M."/>
            <person name="Goker M."/>
            <person name="Bristow J."/>
            <person name="Eisen J.A."/>
            <person name="Markowitz V."/>
            <person name="Hugenholtz P."/>
            <person name="Klenk H.P."/>
            <person name="Kyrpides N.C."/>
        </authorList>
    </citation>
    <scope>NUCLEOTIDE SEQUENCE [LARGE SCALE GENOMIC DNA]</scope>
    <source>
        <strain evidence="8">DSM 45221 / IAM 15411 / JCM 23193 / KCTC 12865</strain>
    </source>
</reference>
<dbReference type="NCBIfam" id="TIGR02937">
    <property type="entry name" value="sigma70-ECF"/>
    <property type="match status" value="1"/>
</dbReference>
<dbReference type="SUPFAM" id="SSF88946">
    <property type="entry name" value="Sigma2 domain of RNA polymerase sigma factors"/>
    <property type="match status" value="1"/>
</dbReference>
<dbReference type="STRING" id="583355.Caka_0617"/>
<dbReference type="KEGG" id="caa:Caka_0617"/>
<evidence type="ECO:0000313" key="8">
    <source>
        <dbReference type="Proteomes" id="UP000000925"/>
    </source>
</evidence>
<name>D5ENY3_CORAD</name>
<dbReference type="InterPro" id="IPR007627">
    <property type="entry name" value="RNA_pol_sigma70_r2"/>
</dbReference>
<keyword evidence="3" id="KW-0731">Sigma factor</keyword>
<dbReference type="GO" id="GO:0016987">
    <property type="term" value="F:sigma factor activity"/>
    <property type="evidence" value="ECO:0007669"/>
    <property type="project" value="UniProtKB-KW"/>
</dbReference>
<keyword evidence="4" id="KW-0804">Transcription</keyword>
<dbReference type="Pfam" id="PF04542">
    <property type="entry name" value="Sigma70_r2"/>
    <property type="match status" value="1"/>
</dbReference>